<reference evidence="3 4" key="1">
    <citation type="submission" date="2019-06" db="EMBL/GenBank/DDBJ databases">
        <title>Metagenome assembled Genome of Spiribacter salinus SL48-SHIP from the microbial mat of Salt Lake 48 (Novosibirsk region, Russia).</title>
        <authorList>
            <person name="Shipova A."/>
            <person name="Rozanov A.S."/>
            <person name="Bryanskaya A.V."/>
            <person name="Peltek S.E."/>
        </authorList>
    </citation>
    <scope>NUCLEOTIDE SEQUENCE [LARGE SCALE GENOMIC DNA]</scope>
    <source>
        <strain evidence="3">SL48-SHIP-2</strain>
    </source>
</reference>
<dbReference type="Pfam" id="PF16036">
    <property type="entry name" value="Chalcone_3"/>
    <property type="match status" value="1"/>
</dbReference>
<dbReference type="InterPro" id="IPR036298">
    <property type="entry name" value="Chalcone_isomerase_sf"/>
</dbReference>
<sequence length="201" mass="22154">MMRRLRTPERWRQALLTAIVSGLLALPGTALATVEENGATFETSIELGGENLALSGTGVAKYRVVFTVYAAALYVPPQTARAEVLDADTPRRLEIEYFHDISSEDIIEAANTKLDDQLAADAHAQLESQVERFHALFTDVSPGDRYRMDYTPSEGIELRFNGEPVGTVEGGDFARAYFAIWLDEKDPLSSTLRDNLLAGTE</sequence>
<accession>A0A540VVB6</accession>
<evidence type="ECO:0000313" key="4">
    <source>
        <dbReference type="Proteomes" id="UP000315400"/>
    </source>
</evidence>
<proteinExistence type="predicted"/>
<name>A0A540VVB6_9GAMM</name>
<dbReference type="STRING" id="1260251.SPISAL_06255"/>
<dbReference type="GO" id="GO:0016872">
    <property type="term" value="F:intramolecular lyase activity"/>
    <property type="evidence" value="ECO:0007669"/>
    <property type="project" value="InterPro"/>
</dbReference>
<protein>
    <recommendedName>
        <fullName evidence="2">Chalcone isomerase domain-containing protein</fullName>
    </recommendedName>
</protein>
<dbReference type="InterPro" id="IPR016088">
    <property type="entry name" value="Chalcone_isomerase_3-sand"/>
</dbReference>
<feature type="chain" id="PRO_5022229831" description="Chalcone isomerase domain-containing protein" evidence="1">
    <location>
        <begin position="33"/>
        <end position="201"/>
    </location>
</feature>
<dbReference type="Gene3D" id="3.50.70.10">
    <property type="match status" value="1"/>
</dbReference>
<feature type="signal peptide" evidence="1">
    <location>
        <begin position="1"/>
        <end position="32"/>
    </location>
</feature>
<gene>
    <name evidence="3" type="ORF">FKY71_01925</name>
</gene>
<comment type="caution">
    <text evidence="3">The sequence shown here is derived from an EMBL/GenBank/DDBJ whole genome shotgun (WGS) entry which is preliminary data.</text>
</comment>
<feature type="domain" description="Chalcone isomerase" evidence="2">
    <location>
        <begin position="36"/>
        <end position="197"/>
    </location>
</feature>
<dbReference type="Proteomes" id="UP000315400">
    <property type="component" value="Unassembled WGS sequence"/>
</dbReference>
<evidence type="ECO:0000256" key="1">
    <source>
        <dbReference type="SAM" id="SignalP"/>
    </source>
</evidence>
<keyword evidence="1" id="KW-0732">Signal</keyword>
<dbReference type="InterPro" id="IPR016087">
    <property type="entry name" value="Chalcone_isomerase"/>
</dbReference>
<dbReference type="AlphaFoldDB" id="A0A540VVB6"/>
<evidence type="ECO:0000313" key="3">
    <source>
        <dbReference type="EMBL" id="TQF00700.1"/>
    </source>
</evidence>
<dbReference type="EMBL" id="VIFK01000006">
    <property type="protein sequence ID" value="TQF00700.1"/>
    <property type="molecule type" value="Genomic_DNA"/>
</dbReference>
<dbReference type="SUPFAM" id="SSF54626">
    <property type="entry name" value="Chalcone isomerase"/>
    <property type="match status" value="1"/>
</dbReference>
<evidence type="ECO:0000259" key="2">
    <source>
        <dbReference type="Pfam" id="PF16036"/>
    </source>
</evidence>
<organism evidence="3 4">
    <name type="scientific">Spiribacter salinus</name>
    <dbReference type="NCBI Taxonomy" id="1335746"/>
    <lineage>
        <taxon>Bacteria</taxon>
        <taxon>Pseudomonadati</taxon>
        <taxon>Pseudomonadota</taxon>
        <taxon>Gammaproteobacteria</taxon>
        <taxon>Chromatiales</taxon>
        <taxon>Ectothiorhodospiraceae</taxon>
        <taxon>Spiribacter</taxon>
    </lineage>
</organism>